<organism evidence="2">
    <name type="scientific">Arundo donax</name>
    <name type="common">Giant reed</name>
    <name type="synonym">Donax arundinaceus</name>
    <dbReference type="NCBI Taxonomy" id="35708"/>
    <lineage>
        <taxon>Eukaryota</taxon>
        <taxon>Viridiplantae</taxon>
        <taxon>Streptophyta</taxon>
        <taxon>Embryophyta</taxon>
        <taxon>Tracheophyta</taxon>
        <taxon>Spermatophyta</taxon>
        <taxon>Magnoliopsida</taxon>
        <taxon>Liliopsida</taxon>
        <taxon>Poales</taxon>
        <taxon>Poaceae</taxon>
        <taxon>PACMAD clade</taxon>
        <taxon>Arundinoideae</taxon>
        <taxon>Arundineae</taxon>
        <taxon>Arundo</taxon>
    </lineage>
</organism>
<dbReference type="AlphaFoldDB" id="A0A0A9HEC0"/>
<protein>
    <submittedName>
        <fullName evidence="2">Uncharacterized protein</fullName>
    </submittedName>
</protein>
<evidence type="ECO:0000256" key="1">
    <source>
        <dbReference type="SAM" id="MobiDB-lite"/>
    </source>
</evidence>
<proteinExistence type="predicted"/>
<name>A0A0A9HEC0_ARUDO</name>
<evidence type="ECO:0000313" key="2">
    <source>
        <dbReference type="EMBL" id="JAE33191.1"/>
    </source>
</evidence>
<dbReference type="EMBL" id="GBRH01164705">
    <property type="protein sequence ID" value="JAE33191.1"/>
    <property type="molecule type" value="Transcribed_RNA"/>
</dbReference>
<reference evidence="2" key="1">
    <citation type="submission" date="2014-09" db="EMBL/GenBank/DDBJ databases">
        <authorList>
            <person name="Magalhaes I.L.F."/>
            <person name="Oliveira U."/>
            <person name="Santos F.R."/>
            <person name="Vidigal T.H.D.A."/>
            <person name="Brescovit A.D."/>
            <person name="Santos A.J."/>
        </authorList>
    </citation>
    <scope>NUCLEOTIDE SEQUENCE</scope>
    <source>
        <tissue evidence="2">Shoot tissue taken approximately 20 cm above the soil surface</tissue>
    </source>
</reference>
<feature type="region of interest" description="Disordered" evidence="1">
    <location>
        <begin position="1"/>
        <end position="46"/>
    </location>
</feature>
<feature type="compositionally biased region" description="Basic residues" evidence="1">
    <location>
        <begin position="1"/>
        <end position="10"/>
    </location>
</feature>
<reference evidence="2" key="2">
    <citation type="journal article" date="2015" name="Data Brief">
        <title>Shoot transcriptome of the giant reed, Arundo donax.</title>
        <authorList>
            <person name="Barrero R.A."/>
            <person name="Guerrero F.D."/>
            <person name="Moolhuijzen P."/>
            <person name="Goolsby J.A."/>
            <person name="Tidwell J."/>
            <person name="Bellgard S.E."/>
            <person name="Bellgard M.I."/>
        </authorList>
    </citation>
    <scope>NUCLEOTIDE SEQUENCE</scope>
    <source>
        <tissue evidence="2">Shoot tissue taken approximately 20 cm above the soil surface</tissue>
    </source>
</reference>
<feature type="region of interest" description="Disordered" evidence="1">
    <location>
        <begin position="51"/>
        <end position="70"/>
    </location>
</feature>
<sequence length="70" mass="7845">MRSTRSRRAQQPKPCPRRTATGARAESRTAKRGAPQVKSHQRSMRETCARIRAAGYSTTQTADRQGRDAM</sequence>
<accession>A0A0A9HEC0</accession>